<gene>
    <name evidence="1" type="ORF">DQL93_08865</name>
    <name evidence="2" type="ORF">LOB85_06480</name>
</gene>
<reference evidence="1" key="1">
    <citation type="submission" date="2018-07" db="EMBL/GenBank/DDBJ databases">
        <authorList>
            <person name="Somerville V."/>
        </authorList>
    </citation>
    <scope>NUCLEOTIDE SEQUENCE</scope>
    <source>
        <strain evidence="1">NWC_2_2</strain>
    </source>
</reference>
<dbReference type="Proteomes" id="UP001200334">
    <property type="component" value="Unassembled WGS sequence"/>
</dbReference>
<dbReference type="EMBL" id="CP031023">
    <property type="protein sequence ID" value="AZA16587.1"/>
    <property type="molecule type" value="Genomic_DNA"/>
</dbReference>
<organism evidence="1">
    <name type="scientific">Lactobacillus delbrueckii subsp. lactis</name>
    <dbReference type="NCBI Taxonomy" id="29397"/>
    <lineage>
        <taxon>Bacteria</taxon>
        <taxon>Bacillati</taxon>
        <taxon>Bacillota</taxon>
        <taxon>Bacilli</taxon>
        <taxon>Lactobacillales</taxon>
        <taxon>Lactobacillaceae</taxon>
        <taxon>Lactobacillus</taxon>
    </lineage>
</organism>
<sequence>MTIDEVLEKQLLAEDPSIEHFQEDFYGDFYDFFVNFLKFKCLSQGKDLASLDKQKLVLYLDLFNSQDFPGRKAYRYKLVFDSQLNFLAAESDFTLSALCRDLRGRVDQLSDYEAVRSQALASLAERFDSKNPDPNTRIQNFNVVLADLYDRYNLSRFKTAYQLVG</sequence>
<dbReference type="RefSeq" id="WP_003617146.1">
    <property type="nucleotide sequence ID" value="NZ_CP046131.1"/>
</dbReference>
<evidence type="ECO:0000313" key="2">
    <source>
        <dbReference type="EMBL" id="MCD5563753.1"/>
    </source>
</evidence>
<dbReference type="AlphaFoldDB" id="A0A061CE16"/>
<accession>A0A061CE16</accession>
<evidence type="ECO:0000313" key="3">
    <source>
        <dbReference type="Proteomes" id="UP001200334"/>
    </source>
</evidence>
<protein>
    <submittedName>
        <fullName evidence="1">Uncharacterized protein</fullName>
    </submittedName>
</protein>
<dbReference type="EMBL" id="JAJNUY010000026">
    <property type="protein sequence ID" value="MCD5563753.1"/>
    <property type="molecule type" value="Genomic_DNA"/>
</dbReference>
<name>A0A061CE16_LACDL</name>
<reference evidence="2 3" key="2">
    <citation type="submission" date="2021-12" db="EMBL/GenBank/DDBJ databases">
        <title>Antimicrobial susceptibility of Lactobacillus delbrueckii subsp. lactis obtained from milk products and other habitats.</title>
        <authorList>
            <person name="Shani N."/>
        </authorList>
    </citation>
    <scope>NUCLEOTIDE SEQUENCE [LARGE SCALE GENOMIC DNA]</scope>
    <source>
        <strain evidence="2 3">FAM 21755</strain>
    </source>
</reference>
<evidence type="ECO:0000313" key="1">
    <source>
        <dbReference type="EMBL" id="AZA16587.1"/>
    </source>
</evidence>
<proteinExistence type="predicted"/>